<evidence type="ECO:0000313" key="2">
    <source>
        <dbReference type="EMBL" id="CAF3732747.1"/>
    </source>
</evidence>
<dbReference type="EMBL" id="CAJNOT010001125">
    <property type="protein sequence ID" value="CAF1149471.1"/>
    <property type="molecule type" value="Genomic_DNA"/>
</dbReference>
<organism evidence="1 3">
    <name type="scientific">Rotaria sordida</name>
    <dbReference type="NCBI Taxonomy" id="392033"/>
    <lineage>
        <taxon>Eukaryota</taxon>
        <taxon>Metazoa</taxon>
        <taxon>Spiralia</taxon>
        <taxon>Gnathifera</taxon>
        <taxon>Rotifera</taxon>
        <taxon>Eurotatoria</taxon>
        <taxon>Bdelloidea</taxon>
        <taxon>Philodinida</taxon>
        <taxon>Philodinidae</taxon>
        <taxon>Rotaria</taxon>
    </lineage>
</organism>
<evidence type="ECO:0000313" key="1">
    <source>
        <dbReference type="EMBL" id="CAF1149471.1"/>
    </source>
</evidence>
<reference evidence="1" key="1">
    <citation type="submission" date="2021-02" db="EMBL/GenBank/DDBJ databases">
        <authorList>
            <person name="Nowell W R."/>
        </authorList>
    </citation>
    <scope>NUCLEOTIDE SEQUENCE</scope>
</reference>
<dbReference type="Proteomes" id="UP000663864">
    <property type="component" value="Unassembled WGS sequence"/>
</dbReference>
<dbReference type="EMBL" id="CAJOBD010000890">
    <property type="protein sequence ID" value="CAF3732747.1"/>
    <property type="molecule type" value="Genomic_DNA"/>
</dbReference>
<dbReference type="Proteomes" id="UP000663836">
    <property type="component" value="Unassembled WGS sequence"/>
</dbReference>
<name>A0A814SQ52_9BILA</name>
<protein>
    <submittedName>
        <fullName evidence="1">Uncharacterized protein</fullName>
    </submittedName>
</protein>
<gene>
    <name evidence="2" type="ORF">JBS370_LOCUS11515</name>
    <name evidence="1" type="ORF">ZHD862_LOCUS20087</name>
</gene>
<accession>A0A814SQ52</accession>
<sequence>MHLFPSGKLLLSKSMIVQALRGAENTQMRQCIIARLSQNNQILLTIYGANINSYLDHFVENFDISDHFYDKIRKYWTKEHFLQVILTEIARHIINENNLKILEEKKSSTILQTRKEVAVLLSFYYIGDPIILCKIVNQLLHEITNCGLTFWKFNCNDFQSSSNNQELLLALTEKYRKIKVKHHTQSVDDCLRLLVAMHKKIEYSRLTILERSYRDQFSLLINFLSTLNLTATVIVDLLDESKFFFNQTDPSLSTLQKFVESITNDEILNLALDNWGEGNKGKNSFRFYIFIPKKLNSSLHISWSHPDKIPIIDVKSDELQLINYVDYIFDDLRTHAKNQCKSLSDVCSLLGKKNYVLKQ</sequence>
<comment type="caution">
    <text evidence="1">The sequence shown here is derived from an EMBL/GenBank/DDBJ whole genome shotgun (WGS) entry which is preliminary data.</text>
</comment>
<proteinExistence type="predicted"/>
<dbReference type="AlphaFoldDB" id="A0A814SQ52"/>
<evidence type="ECO:0000313" key="3">
    <source>
        <dbReference type="Proteomes" id="UP000663864"/>
    </source>
</evidence>